<dbReference type="AlphaFoldDB" id="A0A2M4CB26"/>
<organism evidence="2">
    <name type="scientific">Anopheles marajoara</name>
    <dbReference type="NCBI Taxonomy" id="58244"/>
    <lineage>
        <taxon>Eukaryota</taxon>
        <taxon>Metazoa</taxon>
        <taxon>Ecdysozoa</taxon>
        <taxon>Arthropoda</taxon>
        <taxon>Hexapoda</taxon>
        <taxon>Insecta</taxon>
        <taxon>Pterygota</taxon>
        <taxon>Neoptera</taxon>
        <taxon>Endopterygota</taxon>
        <taxon>Diptera</taxon>
        <taxon>Nematocera</taxon>
        <taxon>Culicoidea</taxon>
        <taxon>Culicidae</taxon>
        <taxon>Anophelinae</taxon>
        <taxon>Anopheles</taxon>
    </lineage>
</organism>
<evidence type="ECO:0000313" key="2">
    <source>
        <dbReference type="EMBL" id="MBW62459.1"/>
    </source>
</evidence>
<proteinExistence type="predicted"/>
<protein>
    <submittedName>
        <fullName evidence="2">Putative secreted protein</fullName>
    </submittedName>
</protein>
<reference evidence="2" key="1">
    <citation type="submission" date="2018-01" db="EMBL/GenBank/DDBJ databases">
        <title>An insight into the sialome of Amazonian anophelines.</title>
        <authorList>
            <person name="Ribeiro J.M."/>
            <person name="Scarpassa V."/>
            <person name="Calvo E."/>
        </authorList>
    </citation>
    <scope>NUCLEOTIDE SEQUENCE</scope>
    <source>
        <tissue evidence="2">Salivary glands</tissue>
    </source>
</reference>
<feature type="chain" id="PRO_5014863132" evidence="1">
    <location>
        <begin position="25"/>
        <end position="84"/>
    </location>
</feature>
<name>A0A2M4CB26_9DIPT</name>
<accession>A0A2M4CB26</accession>
<keyword evidence="1" id="KW-0732">Signal</keyword>
<sequence>MPPGKRKALIESMCWLGVLLSSYCFPEHRGWDRESENRMYINVEGMHCCDYGLRNEPTIEHKSIILVVQTYLWNAKNNRNTQRK</sequence>
<feature type="signal peptide" evidence="1">
    <location>
        <begin position="1"/>
        <end position="24"/>
    </location>
</feature>
<dbReference type="EMBL" id="GGFJ01013318">
    <property type="protein sequence ID" value="MBW62459.1"/>
    <property type="molecule type" value="Transcribed_RNA"/>
</dbReference>
<evidence type="ECO:0000256" key="1">
    <source>
        <dbReference type="SAM" id="SignalP"/>
    </source>
</evidence>